<dbReference type="InterPro" id="IPR001909">
    <property type="entry name" value="KRAB"/>
</dbReference>
<proteinExistence type="predicted"/>
<dbReference type="AlphaFoldDB" id="A0A8D2Q3G3"/>
<evidence type="ECO:0000259" key="1">
    <source>
        <dbReference type="PROSITE" id="PS50805"/>
    </source>
</evidence>
<dbReference type="GO" id="GO:0006355">
    <property type="term" value="P:regulation of DNA-templated transcription"/>
    <property type="evidence" value="ECO:0007669"/>
    <property type="project" value="InterPro"/>
</dbReference>
<reference evidence="2" key="2">
    <citation type="submission" date="2025-09" db="UniProtKB">
        <authorList>
            <consortium name="Ensembl"/>
        </authorList>
    </citation>
    <scope>IDENTIFICATION</scope>
</reference>
<dbReference type="PROSITE" id="PS50805">
    <property type="entry name" value="KRAB"/>
    <property type="match status" value="1"/>
</dbReference>
<dbReference type="Ensembl" id="ENSVKKT00000016719.1">
    <property type="protein sequence ID" value="ENSVKKP00000016323.1"/>
    <property type="gene ID" value="ENSVKKG00000011130.1"/>
</dbReference>
<sequence>MAMEVFRLQGSFSLPVTLEEVTVYFTKQEWTLLDLDQKVLHREVTEEISHILSSLSKASSFLWLLNQFTSAKDHGSLFPHGC</sequence>
<feature type="domain" description="KRAB" evidence="1">
    <location>
        <begin position="16"/>
        <end position="82"/>
    </location>
</feature>
<reference evidence="2" key="1">
    <citation type="submission" date="2025-08" db="UniProtKB">
        <authorList>
            <consortium name="Ensembl"/>
        </authorList>
    </citation>
    <scope>IDENTIFICATION</scope>
</reference>
<dbReference type="SMART" id="SM00349">
    <property type="entry name" value="KRAB"/>
    <property type="match status" value="1"/>
</dbReference>
<dbReference type="CDD" id="cd07765">
    <property type="entry name" value="KRAB_A-box"/>
    <property type="match status" value="1"/>
</dbReference>
<dbReference type="Gene3D" id="6.10.140.140">
    <property type="match status" value="1"/>
</dbReference>
<organism evidence="2 3">
    <name type="scientific">Varanus komodoensis</name>
    <name type="common">Komodo dragon</name>
    <dbReference type="NCBI Taxonomy" id="61221"/>
    <lineage>
        <taxon>Eukaryota</taxon>
        <taxon>Metazoa</taxon>
        <taxon>Chordata</taxon>
        <taxon>Craniata</taxon>
        <taxon>Vertebrata</taxon>
        <taxon>Euteleostomi</taxon>
        <taxon>Lepidosauria</taxon>
        <taxon>Squamata</taxon>
        <taxon>Bifurcata</taxon>
        <taxon>Unidentata</taxon>
        <taxon>Episquamata</taxon>
        <taxon>Toxicofera</taxon>
        <taxon>Anguimorpha</taxon>
        <taxon>Paleoanguimorpha</taxon>
        <taxon>Varanoidea</taxon>
        <taxon>Varanidae</taxon>
        <taxon>Varanus</taxon>
    </lineage>
</organism>
<dbReference type="InterPro" id="IPR036051">
    <property type="entry name" value="KRAB_dom_sf"/>
</dbReference>
<evidence type="ECO:0000313" key="2">
    <source>
        <dbReference type="Ensembl" id="ENSVKKP00000016323.1"/>
    </source>
</evidence>
<keyword evidence="3" id="KW-1185">Reference proteome</keyword>
<accession>A0A8D2Q3G3</accession>
<dbReference type="Pfam" id="PF01352">
    <property type="entry name" value="KRAB"/>
    <property type="match status" value="1"/>
</dbReference>
<dbReference type="Proteomes" id="UP000694545">
    <property type="component" value="Unplaced"/>
</dbReference>
<protein>
    <recommendedName>
        <fullName evidence="1">KRAB domain-containing protein</fullName>
    </recommendedName>
</protein>
<evidence type="ECO:0000313" key="3">
    <source>
        <dbReference type="Proteomes" id="UP000694545"/>
    </source>
</evidence>
<name>A0A8D2Q3G3_VARKO</name>
<dbReference type="SUPFAM" id="SSF109640">
    <property type="entry name" value="KRAB domain (Kruppel-associated box)"/>
    <property type="match status" value="1"/>
</dbReference>